<keyword evidence="2" id="KW-0255">Endonuclease</keyword>
<feature type="region of interest" description="Disordered" evidence="1">
    <location>
        <begin position="38"/>
        <end position="71"/>
    </location>
</feature>
<evidence type="ECO:0000256" key="1">
    <source>
        <dbReference type="SAM" id="MobiDB-lite"/>
    </source>
</evidence>
<dbReference type="EMBL" id="CP099490">
    <property type="protein sequence ID" value="USQ75419.1"/>
    <property type="molecule type" value="Genomic_DNA"/>
</dbReference>
<keyword evidence="3" id="KW-1185">Reference proteome</keyword>
<reference evidence="2" key="1">
    <citation type="submission" date="2022-06" db="EMBL/GenBank/DDBJ databases">
        <title>Ornithinimicrobium JY.X270.</title>
        <authorList>
            <person name="Huang Y."/>
        </authorList>
    </citation>
    <scope>NUCLEOTIDE SEQUENCE</scope>
    <source>
        <strain evidence="2">JY.X270</strain>
    </source>
</reference>
<dbReference type="GO" id="GO:0004519">
    <property type="term" value="F:endonuclease activity"/>
    <property type="evidence" value="ECO:0007669"/>
    <property type="project" value="UniProtKB-KW"/>
</dbReference>
<dbReference type="Proteomes" id="UP001056535">
    <property type="component" value="Chromosome"/>
</dbReference>
<feature type="compositionally biased region" description="Basic and acidic residues" evidence="1">
    <location>
        <begin position="779"/>
        <end position="796"/>
    </location>
</feature>
<feature type="region of interest" description="Disordered" evidence="1">
    <location>
        <begin position="759"/>
        <end position="835"/>
    </location>
</feature>
<accession>A0ABY4YFH7</accession>
<feature type="region of interest" description="Disordered" evidence="1">
    <location>
        <begin position="464"/>
        <end position="542"/>
    </location>
</feature>
<evidence type="ECO:0000313" key="2">
    <source>
        <dbReference type="EMBL" id="USQ75419.1"/>
    </source>
</evidence>
<protein>
    <submittedName>
        <fullName evidence="2">HNH endonuclease</fullName>
    </submittedName>
</protein>
<name>A0ABY4YFH7_9MICO</name>
<dbReference type="CDD" id="cd00085">
    <property type="entry name" value="HNHc"/>
    <property type="match status" value="1"/>
</dbReference>
<feature type="region of interest" description="Disordered" evidence="1">
    <location>
        <begin position="165"/>
        <end position="184"/>
    </location>
</feature>
<evidence type="ECO:0000313" key="3">
    <source>
        <dbReference type="Proteomes" id="UP001056535"/>
    </source>
</evidence>
<keyword evidence="2" id="KW-0378">Hydrolase</keyword>
<proteinExistence type="predicted"/>
<dbReference type="RefSeq" id="WP_252619796.1">
    <property type="nucleotide sequence ID" value="NZ_CP099490.1"/>
</dbReference>
<gene>
    <name evidence="2" type="ORF">NF557_12410</name>
</gene>
<feature type="compositionally biased region" description="Basic and acidic residues" evidence="1">
    <location>
        <begin position="504"/>
        <end position="534"/>
    </location>
</feature>
<organism evidence="2 3">
    <name type="scientific">Ornithinimicrobium cryptoxanthini</name>
    <dbReference type="NCBI Taxonomy" id="2934161"/>
    <lineage>
        <taxon>Bacteria</taxon>
        <taxon>Bacillati</taxon>
        <taxon>Actinomycetota</taxon>
        <taxon>Actinomycetes</taxon>
        <taxon>Micrococcales</taxon>
        <taxon>Ornithinimicrobiaceae</taxon>
        <taxon>Ornithinimicrobium</taxon>
    </lineage>
</organism>
<keyword evidence="2" id="KW-0540">Nuclease</keyword>
<sequence length="835" mass="88032">MSTEVLADRLERLLSAAPGLELGRGGLWRGSWPLPPIVPEAAAATPLSDDAPQPDDAAPRPADATPPEDAERRLRASLADLGVAAEAAEALTRASLACATVAGPSGSEAGREHLEAPRLLEHGSDLLGAIESLTAAAGHLESVVLSAAKQLTWVHGKLLLGEKGATSPEELSASQKEKWRSRAKSKARTDIEAGIGWGEGEVRDLVAVANAAVEVAGPVQHSLRIGESSWRLVRSYYRACTGMDHEDGAAIANGFFGADPGAAVTERLDSAGAFLGGPWRHKEFHRALKREIARVNAQDPEKQKEADAAAKANADTHLMLDENGTGTFMIGTTPLEGTAINERIDAAARRARALGDPRSQRQLRCAIATALLLKGTVDLSAIPDDPDQVTVEQSEQLARVLSGLPAATLDVIVPLTTLLGTDPAGTPIPAAFAAQRGTTDSTEGHEGPGGPGCTCTCTCGASGTATGSSTTTTSGAAATAGSGDPPGPGLGGQPCPDPAAHTPSHPDHPDADPGAHAPSHPDDPHDADADPHDPDADEDDPYGLVDEQIRIPDVGVGEIVGRDSLFLSPTQVRELALVPGSTLYRLLTDPATGRCVERSITAYRFDAAMRAQIIAADRFCRAPGCVKPAKTSQLDHVQEYGTTGGHTCEANAMALSTTHHDKKTKKDVDAIINADRDVTWTTLLGRIYTTKAFDYNQYTKLLTAAKTQIDQEIAAGATKAEAIDAAIYQALSYRPPGSPFEAREDSPGFEDDFTGWDQITLTHTSPDGQRAYRPAPDTTRAEHERHRATRRDHDDAPTDADSDQPNHVEQHDRGQHDGGTGRGPWSDPHDDPPPF</sequence>
<feature type="compositionally biased region" description="Low complexity" evidence="1">
    <location>
        <begin position="49"/>
        <end position="67"/>
    </location>
</feature>
<feature type="compositionally biased region" description="Low complexity" evidence="1">
    <location>
        <begin position="464"/>
        <end position="483"/>
    </location>
</feature>
<dbReference type="InterPro" id="IPR003615">
    <property type="entry name" value="HNH_nuc"/>
</dbReference>
<feature type="compositionally biased region" description="Basic and acidic residues" evidence="1">
    <location>
        <begin position="804"/>
        <end position="816"/>
    </location>
</feature>